<proteinExistence type="predicted"/>
<name>A0A516Q3N3_9ACTN</name>
<evidence type="ECO:0000259" key="1">
    <source>
        <dbReference type="Pfam" id="PF03551"/>
    </source>
</evidence>
<evidence type="ECO:0000313" key="2">
    <source>
        <dbReference type="EMBL" id="QDP97992.1"/>
    </source>
</evidence>
<reference evidence="2 3" key="1">
    <citation type="submission" date="2019-07" db="EMBL/GenBank/DDBJ databases">
        <title>Microlunatus dokdonensis sp. nov. isolated from the rhizospheric soil of the wild plant Elymus tsukushiensis.</title>
        <authorList>
            <person name="Ghim S.-Y."/>
            <person name="Hwang Y.-J."/>
            <person name="Son J.-S."/>
            <person name="Shin J.-H."/>
        </authorList>
    </citation>
    <scope>NUCLEOTIDE SEQUENCE [LARGE SCALE GENOMIC DNA]</scope>
    <source>
        <strain evidence="2 3">KUDC0627</strain>
    </source>
</reference>
<sequence length="186" mass="20608">MPTNALANPLVLPILGLLVEQPRHAYAVFAELRRRYAYLTVRNATVYTLLNTLADEGWVETANHAVKPVLATTPRGRKAFAEIVDRQLRTAHPADGAAFMTALAYLGILTPATASHALQDRLTLIAAERRKTQQLVTESGAAELHMIEAHFYLNRLTEDANWIERTIHRIEAGQLSWPVSHGPTSP</sequence>
<feature type="domain" description="Transcription regulator PadR N-terminal" evidence="1">
    <location>
        <begin position="14"/>
        <end position="81"/>
    </location>
</feature>
<keyword evidence="3" id="KW-1185">Reference proteome</keyword>
<dbReference type="SUPFAM" id="SSF46785">
    <property type="entry name" value="Winged helix' DNA-binding domain"/>
    <property type="match status" value="1"/>
</dbReference>
<organism evidence="2 3">
    <name type="scientific">Microlunatus elymi</name>
    <dbReference type="NCBI Taxonomy" id="2596828"/>
    <lineage>
        <taxon>Bacteria</taxon>
        <taxon>Bacillati</taxon>
        <taxon>Actinomycetota</taxon>
        <taxon>Actinomycetes</taxon>
        <taxon>Propionibacteriales</taxon>
        <taxon>Propionibacteriaceae</taxon>
        <taxon>Microlunatus</taxon>
    </lineage>
</organism>
<dbReference type="InterPro" id="IPR036388">
    <property type="entry name" value="WH-like_DNA-bd_sf"/>
</dbReference>
<protein>
    <recommendedName>
        <fullName evidence="1">Transcription regulator PadR N-terminal domain-containing protein</fullName>
    </recommendedName>
</protein>
<dbReference type="PANTHER" id="PTHR43252">
    <property type="entry name" value="TRANSCRIPTIONAL REGULATOR YQJI"/>
    <property type="match status" value="1"/>
</dbReference>
<dbReference type="Pfam" id="PF03551">
    <property type="entry name" value="PadR"/>
    <property type="match status" value="1"/>
</dbReference>
<dbReference type="InterPro" id="IPR005149">
    <property type="entry name" value="Tscrpt_reg_PadR_N"/>
</dbReference>
<dbReference type="EMBL" id="CP041692">
    <property type="protein sequence ID" value="QDP97992.1"/>
    <property type="molecule type" value="Genomic_DNA"/>
</dbReference>
<dbReference type="OrthoDB" id="3186544at2"/>
<dbReference type="InterPro" id="IPR036390">
    <property type="entry name" value="WH_DNA-bd_sf"/>
</dbReference>
<evidence type="ECO:0000313" key="3">
    <source>
        <dbReference type="Proteomes" id="UP000319263"/>
    </source>
</evidence>
<dbReference type="Proteomes" id="UP000319263">
    <property type="component" value="Chromosome"/>
</dbReference>
<dbReference type="AlphaFoldDB" id="A0A516Q3N3"/>
<dbReference type="Gene3D" id="1.10.10.10">
    <property type="entry name" value="Winged helix-like DNA-binding domain superfamily/Winged helix DNA-binding domain"/>
    <property type="match status" value="1"/>
</dbReference>
<accession>A0A516Q3N3</accession>
<dbReference type="KEGG" id="mik:FOE78_20670"/>
<dbReference type="PANTHER" id="PTHR43252:SF6">
    <property type="entry name" value="NEGATIVE TRANSCRIPTION REGULATOR PADR"/>
    <property type="match status" value="1"/>
</dbReference>
<gene>
    <name evidence="2" type="ORF">FOE78_20670</name>
</gene>